<evidence type="ECO:0000256" key="2">
    <source>
        <dbReference type="ARBA" id="ARBA00022741"/>
    </source>
</evidence>
<comment type="caution">
    <text evidence="5">The sequence shown here is derived from an EMBL/GenBank/DDBJ whole genome shotgun (WGS) entry which is preliminary data.</text>
</comment>
<dbReference type="Proteomes" id="UP000315343">
    <property type="component" value="Unassembled WGS sequence"/>
</dbReference>
<keyword evidence="1" id="KW-0813">Transport</keyword>
<dbReference type="InterPro" id="IPR051782">
    <property type="entry name" value="ABC_Transporter_VariousFunc"/>
</dbReference>
<evidence type="ECO:0000259" key="4">
    <source>
        <dbReference type="PROSITE" id="PS50893"/>
    </source>
</evidence>
<dbReference type="RefSeq" id="WP_145085963.1">
    <property type="nucleotide sequence ID" value="NZ_DAMBUX010000014.1"/>
</dbReference>
<dbReference type="AlphaFoldDB" id="A0A562J462"/>
<dbReference type="EMBL" id="VLKH01000011">
    <property type="protein sequence ID" value="TWH78001.1"/>
    <property type="molecule type" value="Genomic_DNA"/>
</dbReference>
<dbReference type="InterPro" id="IPR003439">
    <property type="entry name" value="ABC_transporter-like_ATP-bd"/>
</dbReference>
<dbReference type="OrthoDB" id="9804819at2"/>
<sequence length="235" mass="26618">MNENEILRIENLTKKYYNKTALVDVNLSVEKGKIYGLLGPNGSGKTTLMKVIAQLHKQSSGQVLINGNPLSYESKASISYMPTENFLYDSFKVKHAVKFYADMYKDFREDYAMNILEEIKVDPEFRIAKLSSGLNGKLKVALALSRNTDLYMLDEPLNGVDVLSRDTIMDLITKSYDETKTFIISTHLVSEIEKILDSVIFLKDGRVELFGDAEELRLSKGTSVEGLYKEVYKNV</sequence>
<dbReference type="PANTHER" id="PTHR42939:SF1">
    <property type="entry name" value="ABC TRANSPORTER ATP-BINDING PROTEIN ALBC-RELATED"/>
    <property type="match status" value="1"/>
</dbReference>
<keyword evidence="2" id="KW-0547">Nucleotide-binding</keyword>
<dbReference type="SMART" id="SM00382">
    <property type="entry name" value="AAA"/>
    <property type="match status" value="1"/>
</dbReference>
<reference evidence="5 6" key="1">
    <citation type="submission" date="2019-07" db="EMBL/GenBank/DDBJ databases">
        <title>Genomic Encyclopedia of Type Strains, Phase I: the one thousand microbial genomes (KMG-I) project.</title>
        <authorList>
            <person name="Kyrpides N."/>
        </authorList>
    </citation>
    <scope>NUCLEOTIDE SEQUENCE [LARGE SCALE GENOMIC DNA]</scope>
    <source>
        <strain evidence="5 6">DSM 13558</strain>
    </source>
</reference>
<evidence type="ECO:0000313" key="6">
    <source>
        <dbReference type="Proteomes" id="UP000315343"/>
    </source>
</evidence>
<dbReference type="InterPro" id="IPR027417">
    <property type="entry name" value="P-loop_NTPase"/>
</dbReference>
<gene>
    <name evidence="5" type="ORF">LY60_03192</name>
</gene>
<feature type="domain" description="ABC transporter" evidence="4">
    <location>
        <begin position="7"/>
        <end position="229"/>
    </location>
</feature>
<dbReference type="CDD" id="cd03230">
    <property type="entry name" value="ABC_DR_subfamily_A"/>
    <property type="match status" value="1"/>
</dbReference>
<evidence type="ECO:0000313" key="5">
    <source>
        <dbReference type="EMBL" id="TWH78001.1"/>
    </source>
</evidence>
<name>A0A562J462_9FIRM</name>
<organism evidence="5 6">
    <name type="scientific">Sedimentibacter saalensis</name>
    <dbReference type="NCBI Taxonomy" id="130788"/>
    <lineage>
        <taxon>Bacteria</taxon>
        <taxon>Bacillati</taxon>
        <taxon>Bacillota</taxon>
        <taxon>Tissierellia</taxon>
        <taxon>Sedimentibacter</taxon>
    </lineage>
</organism>
<proteinExistence type="predicted"/>
<accession>A0A562J462</accession>
<dbReference type="GO" id="GO:0016887">
    <property type="term" value="F:ATP hydrolysis activity"/>
    <property type="evidence" value="ECO:0007669"/>
    <property type="project" value="InterPro"/>
</dbReference>
<dbReference type="GO" id="GO:0005524">
    <property type="term" value="F:ATP binding"/>
    <property type="evidence" value="ECO:0007669"/>
    <property type="project" value="UniProtKB-KW"/>
</dbReference>
<protein>
    <submittedName>
        <fullName evidence="5">ABC-2 type transport system ATP-binding protein</fullName>
    </submittedName>
</protein>
<dbReference type="Pfam" id="PF00005">
    <property type="entry name" value="ABC_tran"/>
    <property type="match status" value="1"/>
</dbReference>
<evidence type="ECO:0000256" key="1">
    <source>
        <dbReference type="ARBA" id="ARBA00022448"/>
    </source>
</evidence>
<dbReference type="PROSITE" id="PS50893">
    <property type="entry name" value="ABC_TRANSPORTER_2"/>
    <property type="match status" value="1"/>
</dbReference>
<keyword evidence="3 5" id="KW-0067">ATP-binding</keyword>
<dbReference type="PANTHER" id="PTHR42939">
    <property type="entry name" value="ABC TRANSPORTER ATP-BINDING PROTEIN ALBC-RELATED"/>
    <property type="match status" value="1"/>
</dbReference>
<dbReference type="SUPFAM" id="SSF52540">
    <property type="entry name" value="P-loop containing nucleoside triphosphate hydrolases"/>
    <property type="match status" value="1"/>
</dbReference>
<dbReference type="InterPro" id="IPR003593">
    <property type="entry name" value="AAA+_ATPase"/>
</dbReference>
<keyword evidence="6" id="KW-1185">Reference proteome</keyword>
<dbReference type="Gene3D" id="3.40.50.300">
    <property type="entry name" value="P-loop containing nucleotide triphosphate hydrolases"/>
    <property type="match status" value="1"/>
</dbReference>
<evidence type="ECO:0000256" key="3">
    <source>
        <dbReference type="ARBA" id="ARBA00022840"/>
    </source>
</evidence>